<dbReference type="InterPro" id="IPR054257">
    <property type="entry name" value="DUF6988"/>
</dbReference>
<keyword evidence="2" id="KW-1185">Reference proteome</keyword>
<dbReference type="Pfam" id="PF22491">
    <property type="entry name" value="DUF6988"/>
    <property type="match status" value="1"/>
</dbReference>
<sequence>MLEYSLQLSKDINKSLAGLTVKRDDEILFPWLFHSLVIEHHRSIIVLCDNQLYSSASSLIRCVFEAYIKGLWFAEFATESDFEKLKNDKFNKDFYKLVNALENKNKNGIKKAKESYWPNLNSLTHSGAAQLSRRINGTEIVSNFDDEFIQQMLRFSNNYALLSFSEVVEMSGDCDAQEACLIIIEKYKDTFSMT</sequence>
<reference evidence="1" key="2">
    <citation type="submission" date="2013-04" db="EMBL/GenBank/DDBJ databases">
        <title>Genome sequence of Pseudoalteromonas undina.</title>
        <authorList>
            <person name="Xie B.-B."/>
            <person name="Rong J.-C."/>
            <person name="Qin Q.-L."/>
            <person name="Shu Y.-L."/>
            <person name="Zhang Y.-Z."/>
        </authorList>
    </citation>
    <scope>NUCLEOTIDE SEQUENCE</scope>
    <source>
        <strain evidence="1">NCIMB 2128</strain>
    </source>
</reference>
<reference evidence="1" key="1">
    <citation type="journal article" date="2012" name="J. Bacteriol.">
        <title>Genome sequences of type strains of seven species of the marine bacterium Pseudoalteromonas.</title>
        <authorList>
            <person name="Xie B.B."/>
            <person name="Shu Y.L."/>
            <person name="Qin Q.L."/>
            <person name="Rong J.C."/>
            <person name="Zhang X.Y."/>
            <person name="Chen X.L."/>
            <person name="Shi M."/>
            <person name="He H.L."/>
            <person name="Zhou B.C."/>
            <person name="Zhang Y.Z."/>
        </authorList>
    </citation>
    <scope>NUCLEOTIDE SEQUENCE [LARGE SCALE GENOMIC DNA]</scope>
    <source>
        <strain evidence="1">NCIMB 2128</strain>
    </source>
</reference>
<accession>A0ABN0NJ52</accession>
<dbReference type="EMBL" id="AHCF02000017">
    <property type="protein sequence ID" value="ERG61268.1"/>
    <property type="molecule type" value="Genomic_DNA"/>
</dbReference>
<comment type="caution">
    <text evidence="1">The sequence shown here is derived from an EMBL/GenBank/DDBJ whole genome shotgun (WGS) entry which is preliminary data.</text>
</comment>
<dbReference type="Proteomes" id="UP000016534">
    <property type="component" value="Unassembled WGS sequence"/>
</dbReference>
<protein>
    <recommendedName>
        <fullName evidence="3">HEPN AbiU2-like domain-containing protein</fullName>
    </recommendedName>
</protein>
<proteinExistence type="predicted"/>
<name>A0ABN0NJ52_9GAMM</name>
<evidence type="ECO:0008006" key="3">
    <source>
        <dbReference type="Google" id="ProtNLM"/>
    </source>
</evidence>
<evidence type="ECO:0000313" key="1">
    <source>
        <dbReference type="EMBL" id="ERG61268.1"/>
    </source>
</evidence>
<evidence type="ECO:0000313" key="2">
    <source>
        <dbReference type="Proteomes" id="UP000016534"/>
    </source>
</evidence>
<organism evidence="1 2">
    <name type="scientific">Pseudoalteromonas undina</name>
    <dbReference type="NCBI Taxonomy" id="43660"/>
    <lineage>
        <taxon>Bacteria</taxon>
        <taxon>Pseudomonadati</taxon>
        <taxon>Pseudomonadota</taxon>
        <taxon>Gammaproteobacteria</taxon>
        <taxon>Alteromonadales</taxon>
        <taxon>Pseudoalteromonadaceae</taxon>
        <taxon>Pseudoalteromonas</taxon>
    </lineage>
</organism>
<gene>
    <name evidence="1" type="ORF">PUND_09159</name>
</gene>